<gene>
    <name evidence="3" type="ORF">ACFONA_08130</name>
</gene>
<dbReference type="InterPro" id="IPR050879">
    <property type="entry name" value="Acyltransferase_3"/>
</dbReference>
<dbReference type="PANTHER" id="PTHR23028">
    <property type="entry name" value="ACETYLTRANSFERASE"/>
    <property type="match status" value="1"/>
</dbReference>
<feature type="transmembrane region" description="Helical" evidence="1">
    <location>
        <begin position="213"/>
        <end position="232"/>
    </location>
</feature>
<reference evidence="4" key="1">
    <citation type="journal article" date="2019" name="Int. J. Syst. Evol. Microbiol.">
        <title>The Global Catalogue of Microorganisms (GCM) 10K type strain sequencing project: providing services to taxonomists for standard genome sequencing and annotation.</title>
        <authorList>
            <consortium name="The Broad Institute Genomics Platform"/>
            <consortium name="The Broad Institute Genome Sequencing Center for Infectious Disease"/>
            <person name="Wu L."/>
            <person name="Ma J."/>
        </authorList>
    </citation>
    <scope>NUCLEOTIDE SEQUENCE [LARGE SCALE GENOMIC DNA]</scope>
    <source>
        <strain evidence="4">KCTC 42739</strain>
    </source>
</reference>
<keyword evidence="3" id="KW-0012">Acyltransferase</keyword>
<feature type="transmembrane region" description="Helical" evidence="1">
    <location>
        <begin position="164"/>
        <end position="181"/>
    </location>
</feature>
<name>A0ABV7STX0_9SPHN</name>
<keyword evidence="1" id="KW-0812">Transmembrane</keyword>
<feature type="transmembrane region" description="Helical" evidence="1">
    <location>
        <begin position="267"/>
        <end position="287"/>
    </location>
</feature>
<evidence type="ECO:0000259" key="2">
    <source>
        <dbReference type="Pfam" id="PF01757"/>
    </source>
</evidence>
<sequence>MTSSTFSGDPVAKAAKREANRDFLPNIQIARFLAAGLVIVGHLQFITRDRGIMLQGALVDFRPIYNPVGVDIFFVISGFIMYYLSQDHFAQPGYARAFLKRRLIRIVPLYWLFTTMTIGVALAAPHLMNHSAYNAPRILASYLFIPWPRIDGNIVPMHSSGWTLNYEMLFYAAFAVAILLGKRRGITFLFALFVTAMLLNPFIPRGWFVLEFWTRQIIGEFLIGIMLARLYLSGFRLQAYQAWSCVALGLAYLVAEQQWHIAADYGRLLGLGLPAALLSFGIIFGPTPTAPGRLFRLAVLCGDASYSLYLSHPYTINVLVVIWRKLGLGMPYLFFALAVAGSIVVSILLYTQFELRIVKLLNRLTRARAVQQAAPA</sequence>
<dbReference type="PANTHER" id="PTHR23028:SF131">
    <property type="entry name" value="BLR2367 PROTEIN"/>
    <property type="match status" value="1"/>
</dbReference>
<feature type="transmembrane region" description="Helical" evidence="1">
    <location>
        <begin position="188"/>
        <end position="207"/>
    </location>
</feature>
<dbReference type="Pfam" id="PF01757">
    <property type="entry name" value="Acyl_transf_3"/>
    <property type="match status" value="1"/>
</dbReference>
<feature type="domain" description="Acyltransferase 3" evidence="2">
    <location>
        <begin position="26"/>
        <end position="350"/>
    </location>
</feature>
<evidence type="ECO:0000313" key="4">
    <source>
        <dbReference type="Proteomes" id="UP001595713"/>
    </source>
</evidence>
<dbReference type="EC" id="2.3.-.-" evidence="3"/>
<feature type="transmembrane region" description="Helical" evidence="1">
    <location>
        <begin position="332"/>
        <end position="353"/>
    </location>
</feature>
<proteinExistence type="predicted"/>
<accession>A0ABV7STX0</accession>
<evidence type="ECO:0000313" key="3">
    <source>
        <dbReference type="EMBL" id="MFC3580133.1"/>
    </source>
</evidence>
<keyword evidence="1" id="KW-0472">Membrane</keyword>
<feature type="transmembrane region" description="Helical" evidence="1">
    <location>
        <begin position="64"/>
        <end position="85"/>
    </location>
</feature>
<dbReference type="RefSeq" id="WP_261295356.1">
    <property type="nucleotide sequence ID" value="NZ_JANQBK010000015.1"/>
</dbReference>
<keyword evidence="1" id="KW-1133">Transmembrane helix</keyword>
<comment type="caution">
    <text evidence="3">The sequence shown here is derived from an EMBL/GenBank/DDBJ whole genome shotgun (WGS) entry which is preliminary data.</text>
</comment>
<evidence type="ECO:0000256" key="1">
    <source>
        <dbReference type="SAM" id="Phobius"/>
    </source>
</evidence>
<feature type="transmembrane region" description="Helical" evidence="1">
    <location>
        <begin position="106"/>
        <end position="127"/>
    </location>
</feature>
<dbReference type="EMBL" id="JBHRXP010000003">
    <property type="protein sequence ID" value="MFC3580133.1"/>
    <property type="molecule type" value="Genomic_DNA"/>
</dbReference>
<organism evidence="3 4">
    <name type="scientific">Sphingomonas hylomeconis</name>
    <dbReference type="NCBI Taxonomy" id="1395958"/>
    <lineage>
        <taxon>Bacteria</taxon>
        <taxon>Pseudomonadati</taxon>
        <taxon>Pseudomonadota</taxon>
        <taxon>Alphaproteobacteria</taxon>
        <taxon>Sphingomonadales</taxon>
        <taxon>Sphingomonadaceae</taxon>
        <taxon>Sphingomonas</taxon>
    </lineage>
</organism>
<dbReference type="InterPro" id="IPR002656">
    <property type="entry name" value="Acyl_transf_3_dom"/>
</dbReference>
<dbReference type="GO" id="GO:0016746">
    <property type="term" value="F:acyltransferase activity"/>
    <property type="evidence" value="ECO:0007669"/>
    <property type="project" value="UniProtKB-KW"/>
</dbReference>
<keyword evidence="3" id="KW-0808">Transferase</keyword>
<protein>
    <submittedName>
        <fullName evidence="3">Acyltransferase family protein</fullName>
        <ecNumber evidence="3">2.3.-.-</ecNumber>
    </submittedName>
</protein>
<dbReference type="Proteomes" id="UP001595713">
    <property type="component" value="Unassembled WGS sequence"/>
</dbReference>
<feature type="transmembrane region" description="Helical" evidence="1">
    <location>
        <begin position="23"/>
        <end position="44"/>
    </location>
</feature>
<keyword evidence="4" id="KW-1185">Reference proteome</keyword>